<accession>A0ABW5LTF0</accession>
<proteinExistence type="predicted"/>
<dbReference type="RefSeq" id="WP_379666616.1">
    <property type="nucleotide sequence ID" value="NZ_JBHULH010000004.1"/>
</dbReference>
<organism evidence="2 3">
    <name type="scientific">Pseudotenacibaculum haliotis</name>
    <dbReference type="NCBI Taxonomy" id="1862138"/>
    <lineage>
        <taxon>Bacteria</taxon>
        <taxon>Pseudomonadati</taxon>
        <taxon>Bacteroidota</taxon>
        <taxon>Flavobacteriia</taxon>
        <taxon>Flavobacteriales</taxon>
        <taxon>Flavobacteriaceae</taxon>
        <taxon>Pseudotenacibaculum</taxon>
    </lineage>
</organism>
<feature type="compositionally biased region" description="Pro residues" evidence="1">
    <location>
        <begin position="29"/>
        <end position="41"/>
    </location>
</feature>
<reference evidence="3" key="1">
    <citation type="journal article" date="2019" name="Int. J. Syst. Evol. Microbiol.">
        <title>The Global Catalogue of Microorganisms (GCM) 10K type strain sequencing project: providing services to taxonomists for standard genome sequencing and annotation.</title>
        <authorList>
            <consortium name="The Broad Institute Genomics Platform"/>
            <consortium name="The Broad Institute Genome Sequencing Center for Infectious Disease"/>
            <person name="Wu L."/>
            <person name="Ma J."/>
        </authorList>
    </citation>
    <scope>NUCLEOTIDE SEQUENCE [LARGE SCALE GENOMIC DNA]</scope>
    <source>
        <strain evidence="3">KCTC 52127</strain>
    </source>
</reference>
<dbReference type="EMBL" id="JBHULH010000004">
    <property type="protein sequence ID" value="MFD2567910.1"/>
    <property type="molecule type" value="Genomic_DNA"/>
</dbReference>
<feature type="region of interest" description="Disordered" evidence="1">
    <location>
        <begin position="19"/>
        <end position="41"/>
    </location>
</feature>
<dbReference type="Proteomes" id="UP001597508">
    <property type="component" value="Unassembled WGS sequence"/>
</dbReference>
<keyword evidence="3" id="KW-1185">Reference proteome</keyword>
<evidence type="ECO:0000313" key="2">
    <source>
        <dbReference type="EMBL" id="MFD2567910.1"/>
    </source>
</evidence>
<gene>
    <name evidence="2" type="ORF">ACFSRZ_11040</name>
</gene>
<evidence type="ECO:0000256" key="1">
    <source>
        <dbReference type="SAM" id="MobiDB-lite"/>
    </source>
</evidence>
<sequence>MMSSCTQNDDIDELLVERETVSCCGEGENPPPPPPPPPSGG</sequence>
<protein>
    <submittedName>
        <fullName evidence="2">Uncharacterized protein</fullName>
    </submittedName>
</protein>
<comment type="caution">
    <text evidence="2">The sequence shown here is derived from an EMBL/GenBank/DDBJ whole genome shotgun (WGS) entry which is preliminary data.</text>
</comment>
<name>A0ABW5LTF0_9FLAO</name>
<evidence type="ECO:0000313" key="3">
    <source>
        <dbReference type="Proteomes" id="UP001597508"/>
    </source>
</evidence>